<dbReference type="InterPro" id="IPR051406">
    <property type="entry name" value="PLD_domain"/>
</dbReference>
<evidence type="ECO:0000256" key="5">
    <source>
        <dbReference type="ARBA" id="ARBA00022963"/>
    </source>
</evidence>
<dbReference type="RefSeq" id="WP_390470023.1">
    <property type="nucleotide sequence ID" value="NZ_BAABXL010000001.1"/>
</dbReference>
<accession>A0ABQ0AZ43</accession>
<keyword evidence="6" id="KW-0443">Lipid metabolism</keyword>
<comment type="catalytic activity">
    <reaction evidence="1">
        <text>a 1,2-diacyl-sn-glycero-3-phosphocholine + H2O = a 1,2-diacyl-sn-glycero-3-phosphate + choline + H(+)</text>
        <dbReference type="Rhea" id="RHEA:14445"/>
        <dbReference type="ChEBI" id="CHEBI:15354"/>
        <dbReference type="ChEBI" id="CHEBI:15377"/>
        <dbReference type="ChEBI" id="CHEBI:15378"/>
        <dbReference type="ChEBI" id="CHEBI:57643"/>
        <dbReference type="ChEBI" id="CHEBI:58608"/>
        <dbReference type="EC" id="3.1.4.4"/>
    </reaction>
</comment>
<keyword evidence="4" id="KW-0378">Hydrolase</keyword>
<reference evidence="8 9" key="1">
    <citation type="submission" date="2024-04" db="EMBL/GenBank/DDBJ databases">
        <title>Defined microbial consortia suppress multidrug-resistant proinflammatory Enterobacteriaceae via ecological control.</title>
        <authorList>
            <person name="Furuichi M."/>
            <person name="Kawaguchi T."/>
            <person name="Pust M."/>
            <person name="Yasuma K."/>
            <person name="Plichta D."/>
            <person name="Hasegawa N."/>
            <person name="Ohya T."/>
            <person name="Bhattarai S."/>
            <person name="Sasajima S."/>
            <person name="Aoto Y."/>
            <person name="Tuganbaev T."/>
            <person name="Yaginuma M."/>
            <person name="Ueda M."/>
            <person name="Okahashi N."/>
            <person name="Amafuji K."/>
            <person name="Kiridooshi Y."/>
            <person name="Sugita K."/>
            <person name="Strazar M."/>
            <person name="Skelly A."/>
            <person name="Suda W."/>
            <person name="Hattori M."/>
            <person name="Nakamoto N."/>
            <person name="Caballero S."/>
            <person name="Norman J."/>
            <person name="Olle B."/>
            <person name="Tanoue T."/>
            <person name="Arita M."/>
            <person name="Bucci V."/>
            <person name="Atarashi K."/>
            <person name="Xavier R."/>
            <person name="Honda K."/>
        </authorList>
    </citation>
    <scope>NUCLEOTIDE SEQUENCE [LARGE SCALE GENOMIC DNA]</scope>
    <source>
        <strain evidence="9">f13</strain>
    </source>
</reference>
<dbReference type="EMBL" id="BAABXL010000001">
    <property type="protein sequence ID" value="GAA6269301.1"/>
    <property type="molecule type" value="Genomic_DNA"/>
</dbReference>
<sequence>MDTDMFKQTMLDVLKYDSKFEDKENVLLPILRRATVNNLPQWEYVKCGRSGQRYEDIELRVPVPLLDEANAVQENLYDLVRYVYQESDEYGLGEVSIRPKILRPNDVEYKEHDVVFSKIEDTIIQGIRDAKYIIWTAVAWLSNQAIIDELFAKKTQGVNIRLIISEEDTNKSFYDQLSEKFDTVVIPHFGWKDWNRMHDKFCIIDFEYVMHGSYNWTSSAKYNDETWATALDRDLVKKFADEFIRLYNKGDIPT</sequence>
<keyword evidence="5" id="KW-0442">Lipid degradation</keyword>
<dbReference type="Pfam" id="PF13091">
    <property type="entry name" value="PLDc_2"/>
    <property type="match status" value="1"/>
</dbReference>
<dbReference type="EC" id="3.1.4.4" evidence="3"/>
<dbReference type="Gene3D" id="3.30.870.10">
    <property type="entry name" value="Endonuclease Chain A"/>
    <property type="match status" value="1"/>
</dbReference>
<evidence type="ECO:0000256" key="4">
    <source>
        <dbReference type="ARBA" id="ARBA00022801"/>
    </source>
</evidence>
<dbReference type="PANTHER" id="PTHR43856:SF1">
    <property type="entry name" value="MITOCHONDRIAL CARDIOLIPIN HYDROLASE"/>
    <property type="match status" value="1"/>
</dbReference>
<comment type="caution">
    <text evidence="8">The sequence shown here is derived from an EMBL/GenBank/DDBJ whole genome shotgun (WGS) entry which is preliminary data.</text>
</comment>
<evidence type="ECO:0000256" key="1">
    <source>
        <dbReference type="ARBA" id="ARBA00000798"/>
    </source>
</evidence>
<evidence type="ECO:0000259" key="7">
    <source>
        <dbReference type="PROSITE" id="PS50035"/>
    </source>
</evidence>
<dbReference type="Proteomes" id="UP001600894">
    <property type="component" value="Unassembled WGS sequence"/>
</dbReference>
<feature type="domain" description="PLD phosphodiesterase" evidence="7">
    <location>
        <begin position="193"/>
        <end position="220"/>
    </location>
</feature>
<keyword evidence="9" id="KW-1185">Reference proteome</keyword>
<evidence type="ECO:0000256" key="2">
    <source>
        <dbReference type="ARBA" id="ARBA00008664"/>
    </source>
</evidence>
<evidence type="ECO:0000256" key="3">
    <source>
        <dbReference type="ARBA" id="ARBA00012027"/>
    </source>
</evidence>
<name>A0ABQ0AZ43_9FIRM</name>
<evidence type="ECO:0000313" key="8">
    <source>
        <dbReference type="EMBL" id="GAA6269301.1"/>
    </source>
</evidence>
<dbReference type="InterPro" id="IPR025202">
    <property type="entry name" value="PLD-like_dom"/>
</dbReference>
<dbReference type="CDD" id="cd09174">
    <property type="entry name" value="PLDc_Nuc_like_unchar2"/>
    <property type="match status" value="1"/>
</dbReference>
<comment type="similarity">
    <text evidence="2">Belongs to the phospholipase D family.</text>
</comment>
<dbReference type="SUPFAM" id="SSF56024">
    <property type="entry name" value="Phospholipase D/nuclease"/>
    <property type="match status" value="1"/>
</dbReference>
<dbReference type="PROSITE" id="PS50035">
    <property type="entry name" value="PLD"/>
    <property type="match status" value="1"/>
</dbReference>
<organism evidence="8 9">
    <name type="scientific">Enterocloster alcoholdehydrogenati</name>
    <dbReference type="NCBI Taxonomy" id="2547410"/>
    <lineage>
        <taxon>Bacteria</taxon>
        <taxon>Bacillati</taxon>
        <taxon>Bacillota</taxon>
        <taxon>Clostridia</taxon>
        <taxon>Lachnospirales</taxon>
        <taxon>Lachnospiraceae</taxon>
        <taxon>Enterocloster</taxon>
    </lineage>
</organism>
<protein>
    <recommendedName>
        <fullName evidence="3">phospholipase D</fullName>
        <ecNumber evidence="3">3.1.4.4</ecNumber>
    </recommendedName>
</protein>
<evidence type="ECO:0000313" key="9">
    <source>
        <dbReference type="Proteomes" id="UP001600894"/>
    </source>
</evidence>
<dbReference type="InterPro" id="IPR001736">
    <property type="entry name" value="PLipase_D/transphosphatidylase"/>
</dbReference>
<proteinExistence type="inferred from homology"/>
<gene>
    <name evidence="8" type="ORF">F130042H8_23610</name>
</gene>
<dbReference type="PANTHER" id="PTHR43856">
    <property type="entry name" value="CARDIOLIPIN HYDROLASE"/>
    <property type="match status" value="1"/>
</dbReference>
<evidence type="ECO:0000256" key="6">
    <source>
        <dbReference type="ARBA" id="ARBA00023098"/>
    </source>
</evidence>